<evidence type="ECO:0000313" key="9">
    <source>
        <dbReference type="Proteomes" id="UP000271974"/>
    </source>
</evidence>
<accession>A0A433SUD2</accession>
<dbReference type="Proteomes" id="UP000271974">
    <property type="component" value="Unassembled WGS sequence"/>
</dbReference>
<dbReference type="OrthoDB" id="425344at2759"/>
<keyword evidence="9" id="KW-1185">Reference proteome</keyword>
<proteinExistence type="predicted"/>
<feature type="domain" description="Receptor ligand binding region" evidence="7">
    <location>
        <begin position="69"/>
        <end position="157"/>
    </location>
</feature>
<dbReference type="InterPro" id="IPR001828">
    <property type="entry name" value="ANF_lig-bd_rcpt"/>
</dbReference>
<feature type="signal peptide" evidence="6">
    <location>
        <begin position="1"/>
        <end position="18"/>
    </location>
</feature>
<evidence type="ECO:0000256" key="2">
    <source>
        <dbReference type="ARBA" id="ARBA00022692"/>
    </source>
</evidence>
<dbReference type="AlphaFoldDB" id="A0A433SUD2"/>
<feature type="chain" id="PRO_5019236984" description="Receptor ligand binding region domain-containing protein" evidence="6">
    <location>
        <begin position="19"/>
        <end position="162"/>
    </location>
</feature>
<name>A0A433SUD2_ELYCH</name>
<dbReference type="Pfam" id="PF01094">
    <property type="entry name" value="ANF_receptor"/>
    <property type="match status" value="1"/>
</dbReference>
<comment type="caution">
    <text evidence="8">The sequence shown here is derived from an EMBL/GenBank/DDBJ whole genome shotgun (WGS) entry which is preliminary data.</text>
</comment>
<keyword evidence="6" id="KW-0732">Signal</keyword>
<evidence type="ECO:0000313" key="8">
    <source>
        <dbReference type="EMBL" id="RUS72851.1"/>
    </source>
</evidence>
<dbReference type="InterPro" id="IPR028082">
    <property type="entry name" value="Peripla_BP_I"/>
</dbReference>
<sequence>MWWRWALSILTLVSTGQGQNLVTQVCSKDMTYTDIGTNANAIIGGIYDMRESGTGKFGCGAVIRDLIQVLEASRFTISTLNTANYVPGVTFGMRVYDTCQKKSVALKALQELYPQTTARNPFCSQSNNLILGSVGPLSSSTAVVAADYASSIPTSLITPRAA</sequence>
<dbReference type="PANTHER" id="PTHR24060">
    <property type="entry name" value="METABOTROPIC GLUTAMATE RECEPTOR"/>
    <property type="match status" value="1"/>
</dbReference>
<evidence type="ECO:0000256" key="3">
    <source>
        <dbReference type="ARBA" id="ARBA00022989"/>
    </source>
</evidence>
<keyword evidence="3" id="KW-1133">Transmembrane helix</keyword>
<keyword evidence="2" id="KW-0812">Transmembrane</keyword>
<dbReference type="InterPro" id="IPR050726">
    <property type="entry name" value="mGluR"/>
</dbReference>
<dbReference type="GO" id="GO:0016020">
    <property type="term" value="C:membrane"/>
    <property type="evidence" value="ECO:0007669"/>
    <property type="project" value="UniProtKB-SubCell"/>
</dbReference>
<feature type="non-terminal residue" evidence="8">
    <location>
        <position position="162"/>
    </location>
</feature>
<keyword evidence="5" id="KW-0325">Glycoprotein</keyword>
<dbReference type="STRING" id="188477.A0A433SUD2"/>
<evidence type="ECO:0000256" key="4">
    <source>
        <dbReference type="ARBA" id="ARBA00023136"/>
    </source>
</evidence>
<evidence type="ECO:0000256" key="1">
    <source>
        <dbReference type="ARBA" id="ARBA00004370"/>
    </source>
</evidence>
<protein>
    <recommendedName>
        <fullName evidence="7">Receptor ligand binding region domain-containing protein</fullName>
    </recommendedName>
</protein>
<dbReference type="EMBL" id="RQTK01001009">
    <property type="protein sequence ID" value="RUS72851.1"/>
    <property type="molecule type" value="Genomic_DNA"/>
</dbReference>
<gene>
    <name evidence="8" type="ORF">EGW08_019388</name>
</gene>
<organism evidence="8 9">
    <name type="scientific">Elysia chlorotica</name>
    <name type="common">Eastern emerald elysia</name>
    <name type="synonym">Sea slug</name>
    <dbReference type="NCBI Taxonomy" id="188477"/>
    <lineage>
        <taxon>Eukaryota</taxon>
        <taxon>Metazoa</taxon>
        <taxon>Spiralia</taxon>
        <taxon>Lophotrochozoa</taxon>
        <taxon>Mollusca</taxon>
        <taxon>Gastropoda</taxon>
        <taxon>Heterobranchia</taxon>
        <taxon>Euthyneura</taxon>
        <taxon>Panpulmonata</taxon>
        <taxon>Sacoglossa</taxon>
        <taxon>Placobranchoidea</taxon>
        <taxon>Plakobranchidae</taxon>
        <taxon>Elysia</taxon>
    </lineage>
</organism>
<evidence type="ECO:0000259" key="7">
    <source>
        <dbReference type="Pfam" id="PF01094"/>
    </source>
</evidence>
<evidence type="ECO:0000256" key="5">
    <source>
        <dbReference type="ARBA" id="ARBA00023180"/>
    </source>
</evidence>
<evidence type="ECO:0000256" key="6">
    <source>
        <dbReference type="SAM" id="SignalP"/>
    </source>
</evidence>
<dbReference type="SUPFAM" id="SSF53822">
    <property type="entry name" value="Periplasmic binding protein-like I"/>
    <property type="match status" value="1"/>
</dbReference>
<keyword evidence="4" id="KW-0472">Membrane</keyword>
<dbReference type="Gene3D" id="3.40.50.2300">
    <property type="match status" value="1"/>
</dbReference>
<comment type="subcellular location">
    <subcellularLocation>
        <location evidence="1">Membrane</location>
    </subcellularLocation>
</comment>
<reference evidence="8 9" key="1">
    <citation type="submission" date="2019-01" db="EMBL/GenBank/DDBJ databases">
        <title>A draft genome assembly of the solar-powered sea slug Elysia chlorotica.</title>
        <authorList>
            <person name="Cai H."/>
            <person name="Li Q."/>
            <person name="Fang X."/>
            <person name="Li J."/>
            <person name="Curtis N.E."/>
            <person name="Altenburger A."/>
            <person name="Shibata T."/>
            <person name="Feng M."/>
            <person name="Maeda T."/>
            <person name="Schwartz J.A."/>
            <person name="Shigenobu S."/>
            <person name="Lundholm N."/>
            <person name="Nishiyama T."/>
            <person name="Yang H."/>
            <person name="Hasebe M."/>
            <person name="Li S."/>
            <person name="Pierce S.K."/>
            <person name="Wang J."/>
        </authorList>
    </citation>
    <scope>NUCLEOTIDE SEQUENCE [LARGE SCALE GENOMIC DNA]</scope>
    <source>
        <strain evidence="8">EC2010</strain>
        <tissue evidence="8">Whole organism of an adult</tissue>
    </source>
</reference>